<dbReference type="RefSeq" id="WP_316699885.1">
    <property type="nucleotide sequence ID" value="NZ_CP136336.1"/>
</dbReference>
<keyword evidence="1" id="KW-0732">Signal</keyword>
<dbReference type="EMBL" id="CP136336">
    <property type="protein sequence ID" value="WOB07213.1"/>
    <property type="molecule type" value="Genomic_DNA"/>
</dbReference>
<dbReference type="PANTHER" id="PTHR35038">
    <property type="entry name" value="DISSIMILATORY SULFITE REDUCTASE SIRA"/>
    <property type="match status" value="1"/>
</dbReference>
<accession>A0ABZ0CWH5</accession>
<dbReference type="SUPFAM" id="SSF48695">
    <property type="entry name" value="Multiheme cytochromes"/>
    <property type="match status" value="2"/>
</dbReference>
<evidence type="ECO:0000313" key="3">
    <source>
        <dbReference type="Proteomes" id="UP001303946"/>
    </source>
</evidence>
<keyword evidence="3" id="KW-1185">Reference proteome</keyword>
<evidence type="ECO:0000313" key="2">
    <source>
        <dbReference type="EMBL" id="WOB07213.1"/>
    </source>
</evidence>
<name>A0ABZ0CWH5_9BURK</name>
<reference evidence="2 3" key="1">
    <citation type="submission" date="2023-10" db="EMBL/GenBank/DDBJ databases">
        <title>Bacteria for the degradation of biodegradable plastic PBAT(Polybutylene adipate terephthalate).</title>
        <authorList>
            <person name="Weon H.-Y."/>
            <person name="Yeon J."/>
        </authorList>
    </citation>
    <scope>NUCLEOTIDE SEQUENCE [LARGE SCALE GENOMIC DNA]</scope>
    <source>
        <strain evidence="2 3">SBD 7-3</strain>
    </source>
</reference>
<protein>
    <submittedName>
        <fullName evidence="2">Cytochrome C</fullName>
    </submittedName>
</protein>
<proteinExistence type="predicted"/>
<dbReference type="InterPro" id="IPR051829">
    <property type="entry name" value="Multiheme_Cytochr_ET"/>
</dbReference>
<dbReference type="Gene3D" id="3.90.10.10">
    <property type="entry name" value="Cytochrome C3"/>
    <property type="match status" value="7"/>
</dbReference>
<sequence length="609" mass="69847">MGWRAWARWTCLLALLALVLPLRAQSLESVLAPGKLSEAHAKWDDDCKQCHVRFDRNAQDRLCTTCHKDVGHDMLERAGFHGRQKQAQACRSCHTEHKGRTMRLAEFDRQRFDHTQTDYVLRGRHLKAECSACHLPAHKYREAPQDCLACHRKDDTHKGSLGPKCHECHTETSWKEAKLDHDKTRFALTGKHADTPCASCHKDTQYRETPRACVGCHKRADEQRGHKGQFGERCESCHGTKSWKGSLFNHDTETRYPLRGKHRLLACTNCHTGPLYRQKTASECYACHRQDDKHQGSLGRECASCHTERDWKERAKFDHGKTAFPLLGRHADTECKACHKSPLFKEAPKDCIGCHRKDDRHQGTLGEKCESCHAEKNWKTTAGRFDHDKTRFALRNAHARTSIPCAACHLEMGGPRIVFRTASTECVACHRKDDRHEGQLGTQCSQCHTDLNWRVPTFDHAKTRFPLTGGHLIANCKACHLTPRFKDAKAECHSCHRKDDKHQLRFGPRCDTCHTTRDWKTWRFDHDQRTRYRLDGAHAKVACESCHTREAPRGKDIAPIGTHCSACHRNDDAHDGQFGPRCEQCHVPQSWKRVTNLRTGSLQRPRWLQ</sequence>
<evidence type="ECO:0000256" key="1">
    <source>
        <dbReference type="ARBA" id="ARBA00022729"/>
    </source>
</evidence>
<dbReference type="InterPro" id="IPR036280">
    <property type="entry name" value="Multihaem_cyt_sf"/>
</dbReference>
<organism evidence="2 3">
    <name type="scientific">Piscinibacter gummiphilus</name>
    <dbReference type="NCBI Taxonomy" id="946333"/>
    <lineage>
        <taxon>Bacteria</taxon>
        <taxon>Pseudomonadati</taxon>
        <taxon>Pseudomonadota</taxon>
        <taxon>Betaproteobacteria</taxon>
        <taxon>Burkholderiales</taxon>
        <taxon>Sphaerotilaceae</taxon>
        <taxon>Piscinibacter</taxon>
    </lineage>
</organism>
<gene>
    <name evidence="2" type="ORF">RXV79_20125</name>
</gene>
<dbReference type="Proteomes" id="UP001303946">
    <property type="component" value="Chromosome"/>
</dbReference>